<protein>
    <submittedName>
        <fullName evidence="2">Uncharacterized protein</fullName>
    </submittedName>
</protein>
<dbReference type="Proteomes" id="UP001642409">
    <property type="component" value="Unassembled WGS sequence"/>
</dbReference>
<keyword evidence="1" id="KW-1133">Transmembrane helix</keyword>
<keyword evidence="1" id="KW-0472">Membrane</keyword>
<feature type="transmembrane region" description="Helical" evidence="1">
    <location>
        <begin position="441"/>
        <end position="461"/>
    </location>
</feature>
<evidence type="ECO:0000313" key="4">
    <source>
        <dbReference type="Proteomes" id="UP001642409"/>
    </source>
</evidence>
<dbReference type="EMBL" id="CAXDID020000067">
    <property type="protein sequence ID" value="CAL6012719.1"/>
    <property type="molecule type" value="Genomic_DNA"/>
</dbReference>
<reference evidence="3 4" key="2">
    <citation type="submission" date="2024-07" db="EMBL/GenBank/DDBJ databases">
        <authorList>
            <person name="Akdeniz Z."/>
        </authorList>
    </citation>
    <scope>NUCLEOTIDE SEQUENCE [LARGE SCALE GENOMIC DNA]</scope>
</reference>
<gene>
    <name evidence="3" type="ORF">HINF_LOCUS23437</name>
    <name evidence="2" type="ORF">HINF_LOCUS44816</name>
</gene>
<feature type="transmembrane region" description="Helical" evidence="1">
    <location>
        <begin position="346"/>
        <end position="369"/>
    </location>
</feature>
<feature type="transmembrane region" description="Helical" evidence="1">
    <location>
        <begin position="260"/>
        <end position="283"/>
    </location>
</feature>
<evidence type="ECO:0000256" key="1">
    <source>
        <dbReference type="SAM" id="Phobius"/>
    </source>
</evidence>
<keyword evidence="4" id="KW-1185">Reference proteome</keyword>
<feature type="transmembrane region" description="Helical" evidence="1">
    <location>
        <begin position="409"/>
        <end position="435"/>
    </location>
</feature>
<reference evidence="2" key="1">
    <citation type="submission" date="2023-06" db="EMBL/GenBank/DDBJ databases">
        <authorList>
            <person name="Kurt Z."/>
        </authorList>
    </citation>
    <scope>NUCLEOTIDE SEQUENCE</scope>
</reference>
<dbReference type="EMBL" id="CATOUU010000884">
    <property type="protein sequence ID" value="CAI9957171.1"/>
    <property type="molecule type" value="Genomic_DNA"/>
</dbReference>
<comment type="caution">
    <text evidence="2">The sequence shown here is derived from an EMBL/GenBank/DDBJ whole genome shotgun (WGS) entry which is preliminary data.</text>
</comment>
<evidence type="ECO:0000313" key="3">
    <source>
        <dbReference type="EMBL" id="CAL6012719.1"/>
    </source>
</evidence>
<sequence>MHPKFDRLSVCKGTTAFVTLFVLSLAAITLFSIQYSSGNQVVSVSTTQCPPSAKLYDPYFCMGVDMSNYSPSNNQGLPDGFVVRLGPFNKYNVDFKMHLNLIAKTAGLSDLSLNVKLFGGNDEQSFTQIGEFVNKSQLQLASSHKLQIVNKTVVYYTYLKLVITEMTSTQALSEVFVETTTKSEAYGKTQLILKFICIVLSLVFTAGSIVNIKLNNIQVKHIPNITRQVINLALFLPLFVSPLVLLSMEVPVQPVIVFQSFFKCGFIGIATALVTAVTTYALAKVTEKGFQEVGENPKPAKKFWYQPPRMSKAIGTLAFAVCFANELVASMVIFQRTSQETSQIVLAIVSGLFVLLLAVAYSVIAYKIIKYALVQKQNILTELTSPISSNFDDPELLQDQNKMSWSPKFMMFVGIYPLVFALSVIGIICFEVASIGDAPSMLSGFDIAFLLIVMFFAYFVWPSSKKHGKSKQMVSERNDLLV</sequence>
<evidence type="ECO:0000313" key="2">
    <source>
        <dbReference type="EMBL" id="CAI9957171.1"/>
    </source>
</evidence>
<feature type="transmembrane region" description="Helical" evidence="1">
    <location>
        <begin position="229"/>
        <end position="248"/>
    </location>
</feature>
<feature type="transmembrane region" description="Helical" evidence="1">
    <location>
        <begin position="313"/>
        <end position="334"/>
    </location>
</feature>
<keyword evidence="1" id="KW-0812">Transmembrane</keyword>
<dbReference type="AlphaFoldDB" id="A0AA86QJ85"/>
<feature type="transmembrane region" description="Helical" evidence="1">
    <location>
        <begin position="191"/>
        <end position="209"/>
    </location>
</feature>
<proteinExistence type="predicted"/>
<accession>A0AA86QJ85</accession>
<name>A0AA86QJ85_9EUKA</name>
<organism evidence="2">
    <name type="scientific">Hexamita inflata</name>
    <dbReference type="NCBI Taxonomy" id="28002"/>
    <lineage>
        <taxon>Eukaryota</taxon>
        <taxon>Metamonada</taxon>
        <taxon>Diplomonadida</taxon>
        <taxon>Hexamitidae</taxon>
        <taxon>Hexamitinae</taxon>
        <taxon>Hexamita</taxon>
    </lineage>
</organism>